<dbReference type="RefSeq" id="WP_124134366.1">
    <property type="nucleotide sequence ID" value="NZ_QURW01000002.1"/>
</dbReference>
<evidence type="ECO:0000313" key="2">
    <source>
        <dbReference type="EMBL" id="RQD88464.1"/>
    </source>
</evidence>
<evidence type="ECO:0000313" key="3">
    <source>
        <dbReference type="Proteomes" id="UP000286095"/>
    </source>
</evidence>
<dbReference type="AlphaFoldDB" id="A0A424Z2S2"/>
<dbReference type="Proteomes" id="UP000286095">
    <property type="component" value="Unassembled WGS sequence"/>
</dbReference>
<keyword evidence="1" id="KW-0812">Transmembrane</keyword>
<feature type="transmembrane region" description="Helical" evidence="1">
    <location>
        <begin position="6"/>
        <end position="24"/>
    </location>
</feature>
<evidence type="ECO:0008006" key="4">
    <source>
        <dbReference type="Google" id="ProtNLM"/>
    </source>
</evidence>
<sequence length="100" mass="11597">MDLDFVLLYYYIILNIFALLGLFLTKNKTNEIKYNQFYKICPCKKMVEQGYLSTICIYSSIGGFFYSVLSIGLIGFGNLNINLIFFMTLLNAFLAWKLKT</sequence>
<protein>
    <recommendedName>
        <fullName evidence="4">Small hydrophobic protein</fullName>
    </recommendedName>
</protein>
<keyword evidence="1" id="KW-0472">Membrane</keyword>
<reference evidence="2 3" key="1">
    <citation type="submission" date="2018-08" db="EMBL/GenBank/DDBJ databases">
        <title>Survival mechanisms of Campylobacter hepaticus identified by genomic analysis and comparative transcriptomic analysis of in vivo and in vitro derived bacteria.</title>
        <authorList>
            <person name="Van T.T.H."/>
            <person name="Moore R.J."/>
        </authorList>
    </citation>
    <scope>NUCLEOTIDE SEQUENCE [LARGE SCALE GENOMIC DNA]</scope>
    <source>
        <strain evidence="2 3">54L</strain>
    </source>
</reference>
<accession>A0A424Z2S2</accession>
<gene>
    <name evidence="2" type="ORF">DZD40_00945</name>
</gene>
<organism evidence="2 3">
    <name type="scientific">Campylobacter hepaticus</name>
    <dbReference type="NCBI Taxonomy" id="1813019"/>
    <lineage>
        <taxon>Bacteria</taxon>
        <taxon>Pseudomonadati</taxon>
        <taxon>Campylobacterota</taxon>
        <taxon>Epsilonproteobacteria</taxon>
        <taxon>Campylobacterales</taxon>
        <taxon>Campylobacteraceae</taxon>
        <taxon>Campylobacter</taxon>
    </lineage>
</organism>
<dbReference type="EMBL" id="QURW01000002">
    <property type="protein sequence ID" value="RQD88464.1"/>
    <property type="molecule type" value="Genomic_DNA"/>
</dbReference>
<feature type="transmembrane region" description="Helical" evidence="1">
    <location>
        <begin position="55"/>
        <end position="75"/>
    </location>
</feature>
<feature type="transmembrane region" description="Helical" evidence="1">
    <location>
        <begin position="81"/>
        <end position="98"/>
    </location>
</feature>
<keyword evidence="1" id="KW-1133">Transmembrane helix</keyword>
<name>A0A424Z2S2_9BACT</name>
<dbReference type="STRING" id="1813019.A2J15_02590"/>
<evidence type="ECO:0000256" key="1">
    <source>
        <dbReference type="SAM" id="Phobius"/>
    </source>
</evidence>
<comment type="caution">
    <text evidence="2">The sequence shown here is derived from an EMBL/GenBank/DDBJ whole genome shotgun (WGS) entry which is preliminary data.</text>
</comment>
<proteinExistence type="predicted"/>